<dbReference type="SUPFAM" id="SSF54001">
    <property type="entry name" value="Cysteine proteinases"/>
    <property type="match status" value="1"/>
</dbReference>
<dbReference type="EMBL" id="CP117811">
    <property type="protein sequence ID" value="WDE95793.1"/>
    <property type="molecule type" value="Genomic_DNA"/>
</dbReference>
<proteinExistence type="predicted"/>
<dbReference type="Gene3D" id="3.90.70.30">
    <property type="entry name" value="Phytochelatin synthase, N-terminal domain"/>
    <property type="match status" value="1"/>
</dbReference>
<accession>A0ABY7VNT4</accession>
<dbReference type="InterPro" id="IPR038156">
    <property type="entry name" value="PCS_N_sf"/>
</dbReference>
<dbReference type="Proteomes" id="UP001214250">
    <property type="component" value="Chromosome 1"/>
</dbReference>
<evidence type="ECO:0000313" key="1">
    <source>
        <dbReference type="EMBL" id="WDE95793.1"/>
    </source>
</evidence>
<name>A0ABY7VNT4_9BACT</name>
<reference evidence="1 2" key="1">
    <citation type="submission" date="2023-02" db="EMBL/GenBank/DDBJ databases">
        <title>Genome sequence of Lentisphaera profundi SAORIC-696.</title>
        <authorList>
            <person name="Kim e."/>
            <person name="Cho J.-C."/>
            <person name="Choi A."/>
            <person name="Kang I."/>
        </authorList>
    </citation>
    <scope>NUCLEOTIDE SEQUENCE [LARGE SCALE GENOMIC DNA]</scope>
    <source>
        <strain evidence="1 2">SAORIC-696</strain>
    </source>
</reference>
<gene>
    <name evidence="1" type="ORF">PQO03_08700</name>
</gene>
<sequence length="228" mass="26948">MKILISSIISLFISSCISQSTPGELIVTEYDIAKHKHLLMDVDYHKITKLENEINDRSNRGDSVHYYLESITMDHLNKKKFLYKKINAEISSYKQLSFMDINDSINLLVSEYKEQDELDYSKALHIFRQNITNYHKNDDIIIFNISRDSFYKSNNETNTFCIMQAFDEINHNVLLIEINNDKQSKYWVHYKNLFDGIMTKRNLSYSSSGWLKLSKDSFQNTRYYSTLP</sequence>
<dbReference type="PROSITE" id="PS51257">
    <property type="entry name" value="PROKAR_LIPOPROTEIN"/>
    <property type="match status" value="1"/>
</dbReference>
<dbReference type="RefSeq" id="WP_274149578.1">
    <property type="nucleotide sequence ID" value="NZ_CP117811.1"/>
</dbReference>
<evidence type="ECO:0000313" key="2">
    <source>
        <dbReference type="Proteomes" id="UP001214250"/>
    </source>
</evidence>
<protein>
    <recommendedName>
        <fullName evidence="3">Glutathione gamma-glutamylcysteinyltransferase</fullName>
    </recommendedName>
</protein>
<organism evidence="1 2">
    <name type="scientific">Lentisphaera profundi</name>
    <dbReference type="NCBI Taxonomy" id="1658616"/>
    <lineage>
        <taxon>Bacteria</taxon>
        <taxon>Pseudomonadati</taxon>
        <taxon>Lentisphaerota</taxon>
        <taxon>Lentisphaeria</taxon>
        <taxon>Lentisphaerales</taxon>
        <taxon>Lentisphaeraceae</taxon>
        <taxon>Lentisphaera</taxon>
    </lineage>
</organism>
<evidence type="ECO:0008006" key="3">
    <source>
        <dbReference type="Google" id="ProtNLM"/>
    </source>
</evidence>
<keyword evidence="2" id="KW-1185">Reference proteome</keyword>
<dbReference type="InterPro" id="IPR038765">
    <property type="entry name" value="Papain-like_cys_pep_sf"/>
</dbReference>